<evidence type="ECO:0000256" key="4">
    <source>
        <dbReference type="ARBA" id="ARBA00022777"/>
    </source>
</evidence>
<name>A0A2G9TVV5_TELCI</name>
<dbReference type="GO" id="GO:0004713">
    <property type="term" value="F:protein tyrosine kinase activity"/>
    <property type="evidence" value="ECO:0007669"/>
    <property type="project" value="UniProtKB-KW"/>
</dbReference>
<dbReference type="GO" id="GO:0004674">
    <property type="term" value="F:protein serine/threonine kinase activity"/>
    <property type="evidence" value="ECO:0007669"/>
    <property type="project" value="UniProtKB-KW"/>
</dbReference>
<dbReference type="InterPro" id="IPR050915">
    <property type="entry name" value="MAP_kinase_kinase"/>
</dbReference>
<evidence type="ECO:0000256" key="9">
    <source>
        <dbReference type="ARBA" id="ARBA00051693"/>
    </source>
</evidence>
<protein>
    <recommendedName>
        <fullName evidence="10">Protein kinase domain-containing protein</fullName>
    </recommendedName>
</protein>
<dbReference type="EMBL" id="KZ352606">
    <property type="protein sequence ID" value="PIO62077.1"/>
    <property type="molecule type" value="Genomic_DNA"/>
</dbReference>
<keyword evidence="3" id="KW-0547">Nucleotide-binding</keyword>
<comment type="catalytic activity">
    <reaction evidence="9">
        <text>L-tyrosyl-[protein] + ATP = O-phospho-L-tyrosyl-[protein] + ADP + H(+)</text>
        <dbReference type="Rhea" id="RHEA:10596"/>
        <dbReference type="Rhea" id="RHEA-COMP:10136"/>
        <dbReference type="Rhea" id="RHEA-COMP:20101"/>
        <dbReference type="ChEBI" id="CHEBI:15378"/>
        <dbReference type="ChEBI" id="CHEBI:30616"/>
        <dbReference type="ChEBI" id="CHEBI:46858"/>
        <dbReference type="ChEBI" id="CHEBI:61978"/>
        <dbReference type="ChEBI" id="CHEBI:456216"/>
        <dbReference type="EC" id="2.7.12.2"/>
    </reaction>
</comment>
<accession>A0A2G9TVV5</accession>
<reference evidence="11 12" key="1">
    <citation type="submission" date="2015-09" db="EMBL/GenBank/DDBJ databases">
        <title>Draft genome of the parasitic nematode Teladorsagia circumcincta isolate WARC Sus (inbred).</title>
        <authorList>
            <person name="Mitreva M."/>
        </authorList>
    </citation>
    <scope>NUCLEOTIDE SEQUENCE [LARGE SCALE GENOMIC DNA]</scope>
    <source>
        <strain evidence="11 12">S</strain>
    </source>
</reference>
<organism evidence="11 12">
    <name type="scientific">Teladorsagia circumcincta</name>
    <name type="common">Brown stomach worm</name>
    <name type="synonym">Ostertagia circumcincta</name>
    <dbReference type="NCBI Taxonomy" id="45464"/>
    <lineage>
        <taxon>Eukaryota</taxon>
        <taxon>Metazoa</taxon>
        <taxon>Ecdysozoa</taxon>
        <taxon>Nematoda</taxon>
        <taxon>Chromadorea</taxon>
        <taxon>Rhabditida</taxon>
        <taxon>Rhabditina</taxon>
        <taxon>Rhabditomorpha</taxon>
        <taxon>Strongyloidea</taxon>
        <taxon>Trichostrongylidae</taxon>
        <taxon>Teladorsagia</taxon>
    </lineage>
</organism>
<dbReference type="SUPFAM" id="SSF56112">
    <property type="entry name" value="Protein kinase-like (PK-like)"/>
    <property type="match status" value="1"/>
</dbReference>
<dbReference type="AlphaFoldDB" id="A0A2G9TVV5"/>
<comment type="catalytic activity">
    <reaction evidence="7">
        <text>L-seryl-[protein] + ATP = O-phospho-L-seryl-[protein] + ADP + H(+)</text>
        <dbReference type="Rhea" id="RHEA:17989"/>
        <dbReference type="Rhea" id="RHEA-COMP:9863"/>
        <dbReference type="Rhea" id="RHEA-COMP:11604"/>
        <dbReference type="ChEBI" id="CHEBI:15378"/>
        <dbReference type="ChEBI" id="CHEBI:29999"/>
        <dbReference type="ChEBI" id="CHEBI:30616"/>
        <dbReference type="ChEBI" id="CHEBI:83421"/>
        <dbReference type="ChEBI" id="CHEBI:456216"/>
        <dbReference type="EC" id="2.7.12.2"/>
    </reaction>
</comment>
<dbReference type="GO" id="GO:0004708">
    <property type="term" value="F:MAP kinase kinase activity"/>
    <property type="evidence" value="ECO:0007669"/>
    <property type="project" value="UniProtKB-EC"/>
</dbReference>
<keyword evidence="1" id="KW-0723">Serine/threonine-protein kinase</keyword>
<evidence type="ECO:0000256" key="3">
    <source>
        <dbReference type="ARBA" id="ARBA00022741"/>
    </source>
</evidence>
<evidence type="ECO:0000259" key="10">
    <source>
        <dbReference type="PROSITE" id="PS50011"/>
    </source>
</evidence>
<sequence length="111" mass="12473">MVHSITRTYVGTTVYMAPERLRGGVYRIESDIWSFGLSLWELAVGHYPLQTPKDALLTTSFNSVSDCQPHAENVTGHPQTLCVLINGWEELVERDRAEDTNGMDQAMMEEG</sequence>
<dbReference type="GO" id="GO:0005524">
    <property type="term" value="F:ATP binding"/>
    <property type="evidence" value="ECO:0007669"/>
    <property type="project" value="UniProtKB-KW"/>
</dbReference>
<evidence type="ECO:0000256" key="2">
    <source>
        <dbReference type="ARBA" id="ARBA00022679"/>
    </source>
</evidence>
<dbReference type="InterPro" id="IPR000719">
    <property type="entry name" value="Prot_kinase_dom"/>
</dbReference>
<dbReference type="PANTHER" id="PTHR47448:SF1">
    <property type="entry name" value="SERINE_THREONINE-PROTEIN KINASE STE7 HOMOLOG"/>
    <property type="match status" value="1"/>
</dbReference>
<feature type="domain" description="Protein kinase" evidence="10">
    <location>
        <begin position="1"/>
        <end position="111"/>
    </location>
</feature>
<dbReference type="Gene3D" id="1.10.510.10">
    <property type="entry name" value="Transferase(Phosphotransferase) domain 1"/>
    <property type="match status" value="1"/>
</dbReference>
<gene>
    <name evidence="11" type="ORF">TELCIR_16381</name>
</gene>
<dbReference type="PROSITE" id="PS50011">
    <property type="entry name" value="PROTEIN_KINASE_DOM"/>
    <property type="match status" value="1"/>
</dbReference>
<dbReference type="Pfam" id="PF00069">
    <property type="entry name" value="Pkinase"/>
    <property type="match status" value="1"/>
</dbReference>
<comment type="catalytic activity">
    <reaction evidence="8">
        <text>L-threonyl-[protein] + ATP = O-phospho-L-threonyl-[protein] + ADP + H(+)</text>
        <dbReference type="Rhea" id="RHEA:46608"/>
        <dbReference type="Rhea" id="RHEA-COMP:11060"/>
        <dbReference type="Rhea" id="RHEA-COMP:11605"/>
        <dbReference type="ChEBI" id="CHEBI:15378"/>
        <dbReference type="ChEBI" id="CHEBI:30013"/>
        <dbReference type="ChEBI" id="CHEBI:30616"/>
        <dbReference type="ChEBI" id="CHEBI:61977"/>
        <dbReference type="ChEBI" id="CHEBI:456216"/>
        <dbReference type="EC" id="2.7.12.2"/>
    </reaction>
</comment>
<dbReference type="Proteomes" id="UP000230423">
    <property type="component" value="Unassembled WGS sequence"/>
</dbReference>
<evidence type="ECO:0000256" key="6">
    <source>
        <dbReference type="ARBA" id="ARBA00023137"/>
    </source>
</evidence>
<keyword evidence="6" id="KW-0829">Tyrosine-protein kinase</keyword>
<evidence type="ECO:0000256" key="1">
    <source>
        <dbReference type="ARBA" id="ARBA00022527"/>
    </source>
</evidence>
<keyword evidence="5" id="KW-0067">ATP-binding</keyword>
<keyword evidence="12" id="KW-1185">Reference proteome</keyword>
<dbReference type="OrthoDB" id="10257855at2759"/>
<evidence type="ECO:0000313" key="11">
    <source>
        <dbReference type="EMBL" id="PIO62077.1"/>
    </source>
</evidence>
<evidence type="ECO:0000256" key="8">
    <source>
        <dbReference type="ARBA" id="ARBA00049299"/>
    </source>
</evidence>
<dbReference type="InterPro" id="IPR011009">
    <property type="entry name" value="Kinase-like_dom_sf"/>
</dbReference>
<evidence type="ECO:0000256" key="7">
    <source>
        <dbReference type="ARBA" id="ARBA00049014"/>
    </source>
</evidence>
<proteinExistence type="predicted"/>
<evidence type="ECO:0000256" key="5">
    <source>
        <dbReference type="ARBA" id="ARBA00022840"/>
    </source>
</evidence>
<dbReference type="PANTHER" id="PTHR47448">
    <property type="entry name" value="DUAL SPECIFICITY MITOGEN-ACTIVATED PROTEIN KINASE KINASE DSOR1-LIKE PROTEIN"/>
    <property type="match status" value="1"/>
</dbReference>
<evidence type="ECO:0000313" key="12">
    <source>
        <dbReference type="Proteomes" id="UP000230423"/>
    </source>
</evidence>
<keyword evidence="2" id="KW-0808">Transferase</keyword>
<keyword evidence="4" id="KW-0418">Kinase</keyword>